<feature type="binding site" evidence="5">
    <location>
        <begin position="210"/>
        <end position="217"/>
    </location>
    <ligand>
        <name>ATP</name>
        <dbReference type="ChEBI" id="CHEBI:30616"/>
    </ligand>
</feature>
<evidence type="ECO:0000313" key="10">
    <source>
        <dbReference type="Proteomes" id="UP000310189"/>
    </source>
</evidence>
<dbReference type="PANTHER" id="PTHR24115:SF1008">
    <property type="entry name" value="KINESIN-LIKE PROTEIN SUBITO"/>
    <property type="match status" value="1"/>
</dbReference>
<dbReference type="Pfam" id="PF00225">
    <property type="entry name" value="Kinesin"/>
    <property type="match status" value="1"/>
</dbReference>
<dbReference type="GO" id="GO:0005871">
    <property type="term" value="C:kinesin complex"/>
    <property type="evidence" value="ECO:0007669"/>
    <property type="project" value="TreeGrafter"/>
</dbReference>
<evidence type="ECO:0000256" key="3">
    <source>
        <dbReference type="ARBA" id="ARBA00022840"/>
    </source>
</evidence>
<dbReference type="SMART" id="SM00129">
    <property type="entry name" value="KISc"/>
    <property type="match status" value="1"/>
</dbReference>
<dbReference type="PRINTS" id="PR00380">
    <property type="entry name" value="KINESINHEAVY"/>
</dbReference>
<dbReference type="InterPro" id="IPR027640">
    <property type="entry name" value="Kinesin-like_fam"/>
</dbReference>
<keyword evidence="3 5" id="KW-0067">ATP-binding</keyword>
<evidence type="ECO:0000256" key="1">
    <source>
        <dbReference type="ARBA" id="ARBA00022701"/>
    </source>
</evidence>
<dbReference type="PROSITE" id="PS50067">
    <property type="entry name" value="KINESIN_MOTOR_2"/>
    <property type="match status" value="1"/>
</dbReference>
<evidence type="ECO:0000256" key="5">
    <source>
        <dbReference type="PROSITE-ProRule" id="PRU00283"/>
    </source>
</evidence>
<dbReference type="AlphaFoldDB" id="A0A4T0FBP7"/>
<dbReference type="GO" id="GO:0007018">
    <property type="term" value="P:microtubule-based movement"/>
    <property type="evidence" value="ECO:0007669"/>
    <property type="project" value="InterPro"/>
</dbReference>
<dbReference type="InterPro" id="IPR001752">
    <property type="entry name" value="Kinesin_motor_dom"/>
</dbReference>
<dbReference type="InterPro" id="IPR027417">
    <property type="entry name" value="P-loop_NTPase"/>
</dbReference>
<dbReference type="GO" id="GO:0005634">
    <property type="term" value="C:nucleus"/>
    <property type="evidence" value="ECO:0007669"/>
    <property type="project" value="TreeGrafter"/>
</dbReference>
<dbReference type="GO" id="GO:0005524">
    <property type="term" value="F:ATP binding"/>
    <property type="evidence" value="ECO:0007669"/>
    <property type="project" value="UniProtKB-UniRule"/>
</dbReference>
<feature type="region of interest" description="Disordered" evidence="7">
    <location>
        <begin position="752"/>
        <end position="774"/>
    </location>
</feature>
<feature type="compositionally biased region" description="Basic and acidic residues" evidence="7">
    <location>
        <begin position="758"/>
        <end position="767"/>
    </location>
</feature>
<keyword evidence="4 5" id="KW-0505">Motor protein</keyword>
<keyword evidence="2 5" id="KW-0547">Nucleotide-binding</keyword>
<feature type="domain" description="Kinesin motor" evidence="8">
    <location>
        <begin position="96"/>
        <end position="551"/>
    </location>
</feature>
<evidence type="ECO:0000256" key="7">
    <source>
        <dbReference type="SAM" id="MobiDB-lite"/>
    </source>
</evidence>
<dbReference type="InterPro" id="IPR019821">
    <property type="entry name" value="Kinesin_motor_CS"/>
</dbReference>
<evidence type="ECO:0000256" key="4">
    <source>
        <dbReference type="ARBA" id="ARBA00023175"/>
    </source>
</evidence>
<comment type="similarity">
    <text evidence="5 6">Belongs to the TRAFAC class myosin-kinesin ATPase superfamily. Kinesin family.</text>
</comment>
<keyword evidence="10" id="KW-1185">Reference proteome</keyword>
<accession>A0A4T0FBP7</accession>
<evidence type="ECO:0000256" key="6">
    <source>
        <dbReference type="RuleBase" id="RU000394"/>
    </source>
</evidence>
<feature type="region of interest" description="Disordered" evidence="7">
    <location>
        <begin position="608"/>
        <end position="638"/>
    </location>
</feature>
<dbReference type="EMBL" id="SPNW01000114">
    <property type="protein sequence ID" value="TIA85328.1"/>
    <property type="molecule type" value="Genomic_DNA"/>
</dbReference>
<dbReference type="GO" id="GO:0016887">
    <property type="term" value="F:ATP hydrolysis activity"/>
    <property type="evidence" value="ECO:0007669"/>
    <property type="project" value="TreeGrafter"/>
</dbReference>
<feature type="region of interest" description="Disordered" evidence="7">
    <location>
        <begin position="1"/>
        <end position="34"/>
    </location>
</feature>
<dbReference type="PROSITE" id="PS00411">
    <property type="entry name" value="KINESIN_MOTOR_1"/>
    <property type="match status" value="1"/>
</dbReference>
<dbReference type="Proteomes" id="UP000310189">
    <property type="component" value="Unassembled WGS sequence"/>
</dbReference>
<dbReference type="GO" id="GO:0005874">
    <property type="term" value="C:microtubule"/>
    <property type="evidence" value="ECO:0007669"/>
    <property type="project" value="UniProtKB-KW"/>
</dbReference>
<dbReference type="Gene3D" id="3.40.850.10">
    <property type="entry name" value="Kinesin motor domain"/>
    <property type="match status" value="1"/>
</dbReference>
<keyword evidence="1 6" id="KW-0493">Microtubule</keyword>
<evidence type="ECO:0000256" key="2">
    <source>
        <dbReference type="ARBA" id="ARBA00022741"/>
    </source>
</evidence>
<feature type="compositionally biased region" description="Low complexity" evidence="7">
    <location>
        <begin position="9"/>
        <end position="29"/>
    </location>
</feature>
<evidence type="ECO:0000313" key="9">
    <source>
        <dbReference type="EMBL" id="TIA85328.1"/>
    </source>
</evidence>
<protein>
    <recommendedName>
        <fullName evidence="6">Kinesin-like protein</fullName>
    </recommendedName>
</protein>
<dbReference type="GO" id="GO:0003777">
    <property type="term" value="F:microtubule motor activity"/>
    <property type="evidence" value="ECO:0007669"/>
    <property type="project" value="InterPro"/>
</dbReference>
<name>A0A4T0FBP7_9BASI</name>
<dbReference type="OrthoDB" id="123929at2759"/>
<dbReference type="SUPFAM" id="SSF52540">
    <property type="entry name" value="P-loop containing nucleoside triphosphate hydrolases"/>
    <property type="match status" value="1"/>
</dbReference>
<dbReference type="GO" id="GO:0008017">
    <property type="term" value="F:microtubule binding"/>
    <property type="evidence" value="ECO:0007669"/>
    <property type="project" value="InterPro"/>
</dbReference>
<sequence>MRTTRSQSKKTPASAQQSQSPSKLPLKSAHSLLSPALGRAHATTATAATNAARRVVVAEGQKRRTTTNVAGKLSIAQYSPEKEPIKPWYQNGDSDSQKTYLRVRNPDAGTRDRSLSDPYLQVISPTQVELTAPSDSLLGGSRLSLGAGISAERYAFTKVFHPNLSDMPSTASKERMQLSSSQSDFFHQTTLPLVQDVLLKSQNALLFAYGVTNSGKTYSMQGGQGEGQEGIIPRTLDVIYNSIGDLKANHDFRPSKVSAVESTRNSPHASLLSGFSGHRTQHAQFFHDVFPGKPTPVSQSEDTTFSVDKNYKYAIWISFAEIYNEKVYDLLESLPSTSNLQPSNSVGSMGTATSKKTTIVVKRKALGLRSDKDADAKYIEGLREVRCDSPEQARALLELGTHNRQVFSTLANRASSRSHSIFNIRVMKVHGAAQKDPNAVSFSRLSLVDLAGSERSKNTGNTGERLREAGNINKSLMVLGQCMEILRANQRRQESKKPAPVPFRHSKLTEIFQSFFVGDGKAVMLVHCNPFDTSFMETSHVMKFSAVARDVTVTKAPSSLLPKKVHTIKDTLGAIRDRIGHTNIPQKAARGSDESLCDKFVNIQVGDQSIAMEDEADTDNDLTDDGEGSEVDTDDENDPFTEFLFTELQDMKERWLEAEMRCAEIEMETREECLELMREQLTLQEVEFADRLRAESEQSEINTNKKIELVNQLHVASQRRREQARLEVLGNDDDDVAMDSSMIDKENYDESVLNTPTIHREGKKADYDSNQLYR</sequence>
<organism evidence="9 10">
    <name type="scientific">Wallemia hederae</name>
    <dbReference type="NCBI Taxonomy" id="1540922"/>
    <lineage>
        <taxon>Eukaryota</taxon>
        <taxon>Fungi</taxon>
        <taxon>Dikarya</taxon>
        <taxon>Basidiomycota</taxon>
        <taxon>Wallemiomycotina</taxon>
        <taxon>Wallemiomycetes</taxon>
        <taxon>Wallemiales</taxon>
        <taxon>Wallemiaceae</taxon>
        <taxon>Wallemia</taxon>
    </lineage>
</organism>
<reference evidence="9 10" key="1">
    <citation type="submission" date="2019-03" db="EMBL/GenBank/DDBJ databases">
        <title>Sequencing 23 genomes of Wallemia ichthyophaga.</title>
        <authorList>
            <person name="Gostincar C."/>
        </authorList>
    </citation>
    <scope>NUCLEOTIDE SEQUENCE [LARGE SCALE GENOMIC DNA]</scope>
    <source>
        <strain evidence="9 10">EXF-5753</strain>
    </source>
</reference>
<feature type="compositionally biased region" description="Acidic residues" evidence="7">
    <location>
        <begin position="612"/>
        <end position="638"/>
    </location>
</feature>
<proteinExistence type="inferred from homology"/>
<dbReference type="PANTHER" id="PTHR24115">
    <property type="entry name" value="KINESIN-RELATED"/>
    <property type="match status" value="1"/>
</dbReference>
<comment type="caution">
    <text evidence="9">The sequence shown here is derived from an EMBL/GenBank/DDBJ whole genome shotgun (WGS) entry which is preliminary data.</text>
</comment>
<evidence type="ECO:0000259" key="8">
    <source>
        <dbReference type="PROSITE" id="PS50067"/>
    </source>
</evidence>
<dbReference type="InterPro" id="IPR036961">
    <property type="entry name" value="Kinesin_motor_dom_sf"/>
</dbReference>
<gene>
    <name evidence="9" type="ORF">E3P99_04019</name>
</gene>